<organism evidence="6 7">
    <name type="scientific">Ciona savignyi</name>
    <name type="common">Pacific transparent sea squirt</name>
    <dbReference type="NCBI Taxonomy" id="51511"/>
    <lineage>
        <taxon>Eukaryota</taxon>
        <taxon>Metazoa</taxon>
        <taxon>Chordata</taxon>
        <taxon>Tunicata</taxon>
        <taxon>Ascidiacea</taxon>
        <taxon>Phlebobranchia</taxon>
        <taxon>Cionidae</taxon>
        <taxon>Ciona</taxon>
    </lineage>
</organism>
<dbReference type="eggNOG" id="KOG2145">
    <property type="taxonomic scope" value="Eukaryota"/>
</dbReference>
<evidence type="ECO:0000256" key="5">
    <source>
        <dbReference type="ARBA" id="ARBA00030268"/>
    </source>
</evidence>
<dbReference type="HOGENOM" id="CLU_164502_0_0_1"/>
<dbReference type="GO" id="GO:0005524">
    <property type="term" value="F:ATP binding"/>
    <property type="evidence" value="ECO:0007669"/>
    <property type="project" value="UniProtKB-KW"/>
</dbReference>
<dbReference type="GeneTree" id="ENSGT00940000153724"/>
<dbReference type="PROSITE" id="PS00178">
    <property type="entry name" value="AA_TRNA_LIGASE_I"/>
    <property type="match status" value="1"/>
</dbReference>
<accession>H2YGP3</accession>
<dbReference type="InterPro" id="IPR014729">
    <property type="entry name" value="Rossmann-like_a/b/a_fold"/>
</dbReference>
<keyword evidence="3" id="KW-0067">ATP-binding</keyword>
<sequence length="111" mass="12719">IKTNDSSTKDVVNPWEVQSSSAKGVNYDKLIGQFGSSKIDDNLLQRLESILKERGKTLHPFLKRGIFFSHRDLDTILTLYEEQKPFYLYTGRGPSSQSMHLGHLIPFMMTQ</sequence>
<evidence type="ECO:0000256" key="4">
    <source>
        <dbReference type="ARBA" id="ARBA00023146"/>
    </source>
</evidence>
<keyword evidence="4" id="KW-0030">Aminoacyl-tRNA synthetase</keyword>
<reference evidence="6" key="3">
    <citation type="submission" date="2025-09" db="UniProtKB">
        <authorList>
            <consortium name="Ensembl"/>
        </authorList>
    </citation>
    <scope>IDENTIFICATION</scope>
</reference>
<keyword evidence="7" id="KW-1185">Reference proteome</keyword>
<dbReference type="Ensembl" id="ENSCSAVT00000004558.1">
    <property type="protein sequence ID" value="ENSCSAVP00000004492.1"/>
    <property type="gene ID" value="ENSCSAVG00000002662.1"/>
</dbReference>
<protein>
    <recommendedName>
        <fullName evidence="5">Tryptophanyl-tRNA synthetase</fullName>
    </recommendedName>
</protein>
<evidence type="ECO:0000313" key="6">
    <source>
        <dbReference type="Ensembl" id="ENSCSAVP00000004492.1"/>
    </source>
</evidence>
<dbReference type="GO" id="GO:0005737">
    <property type="term" value="C:cytoplasm"/>
    <property type="evidence" value="ECO:0007669"/>
    <property type="project" value="TreeGrafter"/>
</dbReference>
<reference evidence="7" key="1">
    <citation type="submission" date="2003-08" db="EMBL/GenBank/DDBJ databases">
        <authorList>
            <person name="Birren B."/>
            <person name="Nusbaum C."/>
            <person name="Abebe A."/>
            <person name="Abouelleil A."/>
            <person name="Adekoya E."/>
            <person name="Ait-zahra M."/>
            <person name="Allen N."/>
            <person name="Allen T."/>
            <person name="An P."/>
            <person name="Anderson M."/>
            <person name="Anderson S."/>
            <person name="Arachchi H."/>
            <person name="Armbruster J."/>
            <person name="Bachantsang P."/>
            <person name="Baldwin J."/>
            <person name="Barry A."/>
            <person name="Bayul T."/>
            <person name="Blitshsteyn B."/>
            <person name="Bloom T."/>
            <person name="Blye J."/>
            <person name="Boguslavskiy L."/>
            <person name="Borowsky M."/>
            <person name="Boukhgalter B."/>
            <person name="Brunache A."/>
            <person name="Butler J."/>
            <person name="Calixte N."/>
            <person name="Calvo S."/>
            <person name="Camarata J."/>
            <person name="Campo K."/>
            <person name="Chang J."/>
            <person name="Cheshatsang Y."/>
            <person name="Citroen M."/>
            <person name="Collymore A."/>
            <person name="Considine T."/>
            <person name="Cook A."/>
            <person name="Cooke P."/>
            <person name="Corum B."/>
            <person name="Cuomo C."/>
            <person name="David R."/>
            <person name="Dawoe T."/>
            <person name="Degray S."/>
            <person name="Dodge S."/>
            <person name="Dooley K."/>
            <person name="Dorje P."/>
            <person name="Dorjee K."/>
            <person name="Dorris L."/>
            <person name="Duffey N."/>
            <person name="Dupes A."/>
            <person name="Elkins T."/>
            <person name="Engels R."/>
            <person name="Erickson J."/>
            <person name="Farina A."/>
            <person name="Faro S."/>
            <person name="Ferreira P."/>
            <person name="Fischer H."/>
            <person name="Fitzgerald M."/>
            <person name="Foley K."/>
            <person name="Gage D."/>
            <person name="Galagan J."/>
            <person name="Gearin G."/>
            <person name="Gnerre S."/>
            <person name="Gnirke A."/>
            <person name="Goyette A."/>
            <person name="Graham J."/>
            <person name="Grandbois E."/>
            <person name="Gyaltsen K."/>
            <person name="Hafez N."/>
            <person name="Hagopian D."/>
            <person name="Hagos B."/>
            <person name="Hall J."/>
            <person name="Hatcher B."/>
            <person name="Heller A."/>
            <person name="Higgins H."/>
            <person name="Honan T."/>
            <person name="Horn A."/>
            <person name="Houde N."/>
            <person name="Hughes L."/>
            <person name="Hulme W."/>
            <person name="Husby E."/>
            <person name="Iliev I."/>
            <person name="Jaffe D."/>
            <person name="Jones C."/>
            <person name="Kamal M."/>
            <person name="Kamat A."/>
            <person name="Kamvysselis M."/>
            <person name="Karlsson E."/>
            <person name="Kells C."/>
            <person name="Kieu A."/>
            <person name="Kisner P."/>
            <person name="Kodira C."/>
            <person name="Kulbokas E."/>
            <person name="Labutti K."/>
            <person name="Lama D."/>
            <person name="Landers T."/>
            <person name="Leger J."/>
            <person name="Levine S."/>
            <person name="Lewis D."/>
            <person name="Lewis T."/>
            <person name="Lindblad-toh K."/>
            <person name="Liu X."/>
            <person name="Lokyitsang T."/>
            <person name="Lokyitsang Y."/>
            <person name="Lucien O."/>
            <person name="Lui A."/>
            <person name="Ma L.J."/>
            <person name="Mabbitt R."/>
            <person name="Macdonald J."/>
            <person name="Maclean C."/>
            <person name="Major J."/>
            <person name="Manning J."/>
            <person name="Marabella R."/>
            <person name="Maru K."/>
            <person name="Matthews C."/>
            <person name="Mauceli E."/>
            <person name="Mccarthy M."/>
            <person name="Mcdonough S."/>
            <person name="Mcghee T."/>
            <person name="Meldrim J."/>
            <person name="Meneus L."/>
            <person name="Mesirov J."/>
            <person name="Mihalev A."/>
            <person name="Mihova T."/>
            <person name="Mikkelsen T."/>
            <person name="Mlenga V."/>
            <person name="Moru K."/>
            <person name="Mozes J."/>
            <person name="Mulrain L."/>
            <person name="Munson G."/>
            <person name="Naylor J."/>
            <person name="Newes C."/>
            <person name="Nguyen C."/>
            <person name="Nguyen N."/>
            <person name="Nguyen T."/>
            <person name="Nicol R."/>
            <person name="Nielsen C."/>
            <person name="Nizzari M."/>
            <person name="Norbu C."/>
            <person name="Norbu N."/>
            <person name="O'donnell P."/>
            <person name="Okoawo O."/>
            <person name="O'leary S."/>
            <person name="Omotosho B."/>
            <person name="O'neill K."/>
            <person name="Osman S."/>
            <person name="Parker S."/>
            <person name="Perrin D."/>
            <person name="Phunkhang P."/>
            <person name="Piqani B."/>
            <person name="Purcell S."/>
            <person name="Rachupka T."/>
            <person name="Ramasamy U."/>
            <person name="Rameau R."/>
            <person name="Ray V."/>
            <person name="Raymond C."/>
            <person name="Retta R."/>
            <person name="Richardson S."/>
            <person name="Rise C."/>
            <person name="Rodriguez J."/>
            <person name="Rogers J."/>
            <person name="Rogov P."/>
            <person name="Rutman M."/>
            <person name="Schupbach R."/>
            <person name="Seaman C."/>
            <person name="Settipalli S."/>
            <person name="Sharpe T."/>
            <person name="Sheridan J."/>
            <person name="Sherpa N."/>
            <person name="Shi J."/>
            <person name="Smirnov S."/>
            <person name="Smith C."/>
            <person name="Sougnez C."/>
            <person name="Spencer B."/>
            <person name="Stalker J."/>
            <person name="Stange-thomann N."/>
            <person name="Stavropoulos S."/>
            <person name="Stetson K."/>
            <person name="Stone C."/>
            <person name="Stone S."/>
            <person name="Stubbs M."/>
            <person name="Talamas J."/>
            <person name="Tchuinga P."/>
            <person name="Tenzing P."/>
            <person name="Tesfaye S."/>
            <person name="Theodore J."/>
            <person name="Thoulutsang Y."/>
            <person name="Topham K."/>
            <person name="Towey S."/>
            <person name="Tsamla T."/>
            <person name="Tsomo N."/>
            <person name="Vallee D."/>
            <person name="Vassiliev H."/>
            <person name="Venkataraman V."/>
            <person name="Vinson J."/>
            <person name="Vo A."/>
            <person name="Wade C."/>
            <person name="Wang S."/>
            <person name="Wangchuk T."/>
            <person name="Wangdi T."/>
            <person name="Whittaker C."/>
            <person name="Wilkinson J."/>
            <person name="Wu Y."/>
            <person name="Wyman D."/>
            <person name="Yadav S."/>
            <person name="Yang S."/>
            <person name="Yang X."/>
            <person name="Yeager S."/>
            <person name="Yee E."/>
            <person name="Young G."/>
            <person name="Zainoun J."/>
            <person name="Zembeck L."/>
            <person name="Zimmer A."/>
            <person name="Zody M."/>
            <person name="Lander E."/>
        </authorList>
    </citation>
    <scope>NUCLEOTIDE SEQUENCE [LARGE SCALE GENOMIC DNA]</scope>
</reference>
<evidence type="ECO:0000256" key="2">
    <source>
        <dbReference type="ARBA" id="ARBA00022741"/>
    </source>
</evidence>
<dbReference type="GO" id="GO:0006436">
    <property type="term" value="P:tryptophanyl-tRNA aminoacylation"/>
    <property type="evidence" value="ECO:0007669"/>
    <property type="project" value="TreeGrafter"/>
</dbReference>
<dbReference type="AlphaFoldDB" id="H2YGP3"/>
<dbReference type="PANTHER" id="PTHR10055">
    <property type="entry name" value="TRYPTOPHANYL-TRNA SYNTHETASE"/>
    <property type="match status" value="1"/>
</dbReference>
<dbReference type="Gene3D" id="3.40.50.620">
    <property type="entry name" value="HUPs"/>
    <property type="match status" value="1"/>
</dbReference>
<keyword evidence="1" id="KW-0436">Ligase</keyword>
<dbReference type="GO" id="GO:0004830">
    <property type="term" value="F:tryptophan-tRNA ligase activity"/>
    <property type="evidence" value="ECO:0007669"/>
    <property type="project" value="TreeGrafter"/>
</dbReference>
<proteinExistence type="predicted"/>
<dbReference type="InParanoid" id="H2YGP3"/>
<dbReference type="OMA" id="GIFCSHR"/>
<dbReference type="InterPro" id="IPR001412">
    <property type="entry name" value="aa-tRNA-synth_I_CS"/>
</dbReference>
<keyword evidence="2" id="KW-0547">Nucleotide-binding</keyword>
<dbReference type="STRING" id="51511.ENSCSAVP00000004492"/>
<dbReference type="SUPFAM" id="SSF52374">
    <property type="entry name" value="Nucleotidylyl transferase"/>
    <property type="match status" value="1"/>
</dbReference>
<dbReference type="PANTHER" id="PTHR10055:SF1">
    <property type="entry name" value="TRYPTOPHAN--TRNA LIGASE, CYTOPLASMIC"/>
    <property type="match status" value="1"/>
</dbReference>
<reference evidence="6" key="2">
    <citation type="submission" date="2025-08" db="UniProtKB">
        <authorList>
            <consortium name="Ensembl"/>
        </authorList>
    </citation>
    <scope>IDENTIFICATION</scope>
</reference>
<evidence type="ECO:0000256" key="1">
    <source>
        <dbReference type="ARBA" id="ARBA00022598"/>
    </source>
</evidence>
<dbReference type="Proteomes" id="UP000007875">
    <property type="component" value="Unassembled WGS sequence"/>
</dbReference>
<evidence type="ECO:0000313" key="7">
    <source>
        <dbReference type="Proteomes" id="UP000007875"/>
    </source>
</evidence>
<name>H2YGP3_CIOSA</name>
<evidence type="ECO:0000256" key="3">
    <source>
        <dbReference type="ARBA" id="ARBA00022840"/>
    </source>
</evidence>